<evidence type="ECO:0000313" key="2">
    <source>
        <dbReference type="Proteomes" id="UP000240009"/>
    </source>
</evidence>
<dbReference type="EMBL" id="PUIA01000037">
    <property type="protein sequence ID" value="PQO31039.1"/>
    <property type="molecule type" value="Genomic_DNA"/>
</dbReference>
<protein>
    <submittedName>
        <fullName evidence="1">Uncharacterized protein</fullName>
    </submittedName>
</protein>
<organism evidence="1 2">
    <name type="scientific">Blastopirellula marina</name>
    <dbReference type="NCBI Taxonomy" id="124"/>
    <lineage>
        <taxon>Bacteria</taxon>
        <taxon>Pseudomonadati</taxon>
        <taxon>Planctomycetota</taxon>
        <taxon>Planctomycetia</taxon>
        <taxon>Pirellulales</taxon>
        <taxon>Pirellulaceae</taxon>
        <taxon>Blastopirellula</taxon>
    </lineage>
</organism>
<dbReference type="AlphaFoldDB" id="A0A2S8FFU7"/>
<dbReference type="RefSeq" id="WP_105353423.1">
    <property type="nucleotide sequence ID" value="NZ_PUIA01000037.1"/>
</dbReference>
<sequence length="106" mass="12388">MYKIDGGDRTFMIRFCPMCGSEVRYFWTPLELSDEQRAELSHLLAPINSSSDIERELGPPDEFINWHDTLEVPDMKVWKYFRLVPYAVVSINEDNQGMLSFTYSSI</sequence>
<evidence type="ECO:0000313" key="1">
    <source>
        <dbReference type="EMBL" id="PQO31039.1"/>
    </source>
</evidence>
<gene>
    <name evidence="1" type="ORF">C5Y96_11815</name>
</gene>
<reference evidence="1 2" key="1">
    <citation type="submission" date="2018-02" db="EMBL/GenBank/DDBJ databases">
        <title>Comparative genomes isolates from brazilian mangrove.</title>
        <authorList>
            <person name="Araujo J.E."/>
            <person name="Taketani R.G."/>
            <person name="Silva M.C.P."/>
            <person name="Loureco M.V."/>
            <person name="Andreote F.D."/>
        </authorList>
    </citation>
    <scope>NUCLEOTIDE SEQUENCE [LARGE SCALE GENOMIC DNA]</scope>
    <source>
        <strain evidence="1 2">HEX-2 MGV</strain>
    </source>
</reference>
<proteinExistence type="predicted"/>
<name>A0A2S8FFU7_9BACT</name>
<dbReference type="OrthoDB" id="9903810at2"/>
<dbReference type="Proteomes" id="UP000240009">
    <property type="component" value="Unassembled WGS sequence"/>
</dbReference>
<accession>A0A2S8FFU7</accession>
<comment type="caution">
    <text evidence="1">The sequence shown here is derived from an EMBL/GenBank/DDBJ whole genome shotgun (WGS) entry which is preliminary data.</text>
</comment>